<keyword evidence="6" id="KW-0687">Ribonucleoprotein</keyword>
<dbReference type="GO" id="GO:0070034">
    <property type="term" value="F:telomerase RNA binding"/>
    <property type="evidence" value="ECO:0007669"/>
    <property type="project" value="TreeGrafter"/>
</dbReference>
<dbReference type="GO" id="GO:0004531">
    <property type="term" value="F:deoxyribonuclease II activity"/>
    <property type="evidence" value="ECO:0007669"/>
    <property type="project" value="InterPro"/>
</dbReference>
<dbReference type="InterPro" id="IPR007264">
    <property type="entry name" value="H/ACA_rnp_Nop10"/>
</dbReference>
<gene>
    <name evidence="8" type="ORF">QR680_011691</name>
</gene>
<dbReference type="GO" id="GO:0031118">
    <property type="term" value="P:rRNA pseudouridine synthesis"/>
    <property type="evidence" value="ECO:0007669"/>
    <property type="project" value="TreeGrafter"/>
</dbReference>
<dbReference type="PANTHER" id="PTHR13305:SF0">
    <property type="entry name" value="H_ACA RIBONUCLEOPROTEIN COMPLEX SUBUNIT 3"/>
    <property type="match status" value="1"/>
</dbReference>
<dbReference type="InterPro" id="IPR036756">
    <property type="entry name" value="H/ACA_rnp_Nop10_sf"/>
</dbReference>
<sequence>MEQVKQFRSDLDFKTKFYNEQSDSPKQPSRKVAYSKGWIFKFLNHDGLHMKSTLPMFRATDPTNPQNGVPEFKATFYNDQPDSKKKPSWKVAHSKRWIFKFLNQGGFHMKSTLPKFPATDTTNPQNDGTWFASNVHGSNAKGQMFFCVSLDKDNLEKLGRSSNTLLITIYLSENYIHSLGLSYLFPNEPVETGEVDYAQLEIVSRGNLRFKLHEKSSILGTEIYDYVSWDSDYGSSLLVHAWKSGSGGKLPCTCREQEHERFIADVHAIQYEDDDQKYPIQYGTVDHSKWAVEIRRDFIDPDGRQQTTPTPSYVCVADNNRMGSQQDRGGFCMWFRNAQLNLALRCMIHSLRTDGLTPSDLKQIKKYICEGCPNDSPCVKKLLQTLFCTNVYIKCYPDLLTYSPKLNNTKYEVSFKKLRQLIAVPIRGRMDCAGAVNDSNFMAIYDLQKEVDVNGLGPMFFTIPSYLGALHLSGIRGFQTEIEDLVERQPCGYLYSVRMVESDITSRCVNLLIDKFSYKKTMVPGPGLAPRGLRVTLCKLSMTLEQIGRLTTNCCNAMIHDEDIIRVDLSPFAETIEETLEILNFERFYSILQSVMYLKFYLNEEGKRVYTLKSKSPSGQETQSAHPARFSPEDQYSKYRITIKKRFGILRTQQGNPTY</sequence>
<evidence type="ECO:0000313" key="8">
    <source>
        <dbReference type="EMBL" id="KAK0414951.1"/>
    </source>
</evidence>
<evidence type="ECO:0000256" key="3">
    <source>
        <dbReference type="ARBA" id="ARBA00022517"/>
    </source>
</evidence>
<dbReference type="EMBL" id="JAUCMV010000002">
    <property type="protein sequence ID" value="KAK0414951.1"/>
    <property type="molecule type" value="Genomic_DNA"/>
</dbReference>
<keyword evidence="5" id="KW-0378">Hydrolase</keyword>
<dbReference type="GO" id="GO:0030515">
    <property type="term" value="F:snoRNA binding"/>
    <property type="evidence" value="ECO:0007669"/>
    <property type="project" value="InterPro"/>
</dbReference>
<comment type="caution">
    <text evidence="8">The sequence shown here is derived from an EMBL/GenBank/DDBJ whole genome shotgun (WGS) entry which is preliminary data.</text>
</comment>
<proteinExistence type="inferred from homology"/>
<comment type="similarity">
    <text evidence="1">Belongs to the DNase II family.</text>
</comment>
<dbReference type="AlphaFoldDB" id="A0AA39HZE5"/>
<dbReference type="GO" id="GO:0031120">
    <property type="term" value="P:snRNA pseudouridine synthesis"/>
    <property type="evidence" value="ECO:0007669"/>
    <property type="project" value="TreeGrafter"/>
</dbReference>
<comment type="similarity">
    <text evidence="2">Belongs to the NOP10 family.</text>
</comment>
<accession>A0AA39HZE5</accession>
<organism evidence="8 9">
    <name type="scientific">Steinernema hermaphroditum</name>
    <dbReference type="NCBI Taxonomy" id="289476"/>
    <lineage>
        <taxon>Eukaryota</taxon>
        <taxon>Metazoa</taxon>
        <taxon>Ecdysozoa</taxon>
        <taxon>Nematoda</taxon>
        <taxon>Chromadorea</taxon>
        <taxon>Rhabditida</taxon>
        <taxon>Tylenchina</taxon>
        <taxon>Panagrolaimomorpha</taxon>
        <taxon>Strongyloidoidea</taxon>
        <taxon>Steinernematidae</taxon>
        <taxon>Steinernema</taxon>
    </lineage>
</organism>
<evidence type="ECO:0000256" key="6">
    <source>
        <dbReference type="ARBA" id="ARBA00023274"/>
    </source>
</evidence>
<keyword evidence="4" id="KW-0698">rRNA processing</keyword>
<protein>
    <recommendedName>
        <fullName evidence="7">Nucleolar protein 10</fullName>
    </recommendedName>
</protein>
<keyword evidence="9" id="KW-1185">Reference proteome</keyword>
<dbReference type="InterPro" id="IPR004947">
    <property type="entry name" value="DNase_II"/>
</dbReference>
<keyword evidence="3" id="KW-0690">Ribosome biogenesis</keyword>
<dbReference type="SUPFAM" id="SSF144210">
    <property type="entry name" value="Nop10-like SnoRNP"/>
    <property type="match status" value="1"/>
</dbReference>
<evidence type="ECO:0000256" key="1">
    <source>
        <dbReference type="ARBA" id="ARBA00007527"/>
    </source>
</evidence>
<dbReference type="Pfam" id="PF04135">
    <property type="entry name" value="Nop10p"/>
    <property type="match status" value="1"/>
</dbReference>
<evidence type="ECO:0000256" key="7">
    <source>
        <dbReference type="ARBA" id="ARBA00030185"/>
    </source>
</evidence>
<name>A0AA39HZE5_9BILA</name>
<dbReference type="PANTHER" id="PTHR13305">
    <property type="entry name" value="RIBOSOME BIOGENESIS PROTEIN NOP10"/>
    <property type="match status" value="1"/>
</dbReference>
<reference evidence="8" key="1">
    <citation type="submission" date="2023-06" db="EMBL/GenBank/DDBJ databases">
        <title>Genomic analysis of the entomopathogenic nematode Steinernema hermaphroditum.</title>
        <authorList>
            <person name="Schwarz E.M."/>
            <person name="Heppert J.K."/>
            <person name="Baniya A."/>
            <person name="Schwartz H.T."/>
            <person name="Tan C.-H."/>
            <person name="Antoshechkin I."/>
            <person name="Sternberg P.W."/>
            <person name="Goodrich-Blair H."/>
            <person name="Dillman A.R."/>
        </authorList>
    </citation>
    <scope>NUCLEOTIDE SEQUENCE</scope>
    <source>
        <strain evidence="8">PS9179</strain>
        <tissue evidence="8">Whole animal</tissue>
    </source>
</reference>
<evidence type="ECO:0000256" key="2">
    <source>
        <dbReference type="ARBA" id="ARBA00009462"/>
    </source>
</evidence>
<dbReference type="Gene3D" id="2.20.28.40">
    <property type="entry name" value="H/ACA ribonucleoprotein complex, subunit Nop10"/>
    <property type="match status" value="1"/>
</dbReference>
<evidence type="ECO:0000313" key="9">
    <source>
        <dbReference type="Proteomes" id="UP001175271"/>
    </source>
</evidence>
<dbReference type="Proteomes" id="UP001175271">
    <property type="component" value="Unassembled WGS sequence"/>
</dbReference>
<evidence type="ECO:0000256" key="4">
    <source>
        <dbReference type="ARBA" id="ARBA00022552"/>
    </source>
</evidence>
<dbReference type="Pfam" id="PF03265">
    <property type="entry name" value="DNase_II"/>
    <property type="match status" value="1"/>
</dbReference>
<evidence type="ECO:0000256" key="5">
    <source>
        <dbReference type="ARBA" id="ARBA00022801"/>
    </source>
</evidence>
<dbReference type="GO" id="GO:1904874">
    <property type="term" value="P:positive regulation of telomerase RNA localization to Cajal body"/>
    <property type="evidence" value="ECO:0007669"/>
    <property type="project" value="TreeGrafter"/>
</dbReference>
<dbReference type="GO" id="GO:0031429">
    <property type="term" value="C:box H/ACA snoRNP complex"/>
    <property type="evidence" value="ECO:0007669"/>
    <property type="project" value="TreeGrafter"/>
</dbReference>